<feature type="domain" description="Type II secretion system protein GspC N-terminal" evidence="9">
    <location>
        <begin position="67"/>
        <end position="126"/>
    </location>
</feature>
<evidence type="ECO:0000259" key="9">
    <source>
        <dbReference type="Pfam" id="PF11356"/>
    </source>
</evidence>
<keyword evidence="3" id="KW-1003">Cell membrane</keyword>
<comment type="subcellular location">
    <subcellularLocation>
        <location evidence="1">Cell inner membrane</location>
    </subcellularLocation>
</comment>
<evidence type="ECO:0000313" key="10">
    <source>
        <dbReference type="EMBL" id="ACC72241.1"/>
    </source>
</evidence>
<gene>
    <name evidence="10" type="ordered locus">Bphy_3073</name>
</gene>
<dbReference type="EMBL" id="CP001043">
    <property type="protein sequence ID" value="ACC72241.1"/>
    <property type="molecule type" value="Genomic_DNA"/>
</dbReference>
<organism evidence="10 11">
    <name type="scientific">Paraburkholderia phymatum (strain DSM 17167 / CIP 108236 / LMG 21445 / STM815)</name>
    <name type="common">Burkholderia phymatum</name>
    <dbReference type="NCBI Taxonomy" id="391038"/>
    <lineage>
        <taxon>Bacteria</taxon>
        <taxon>Pseudomonadati</taxon>
        <taxon>Pseudomonadota</taxon>
        <taxon>Betaproteobacteria</taxon>
        <taxon>Burkholderiales</taxon>
        <taxon>Burkholderiaceae</taxon>
        <taxon>Paraburkholderia</taxon>
    </lineage>
</organism>
<evidence type="ECO:0000256" key="7">
    <source>
        <dbReference type="ARBA" id="ARBA00022989"/>
    </source>
</evidence>
<sequence length="140" mass="14721" precursor="true">MTRMNALQLRLISLAAFAVFCATLTYWIVTLTSHGGAPVPAAAVRAPVSTDQAALLFGGQLTRTANQDIHLFGILALREGAAAIISTGGEPPRAVSLGSTIMQGVKLGEVRARSIIIDRNGSHSEVFLPQNAPGPTIYVR</sequence>
<dbReference type="HOGENOM" id="CLU_142716_0_0_4"/>
<evidence type="ECO:0000313" key="11">
    <source>
        <dbReference type="Proteomes" id="UP000001192"/>
    </source>
</evidence>
<evidence type="ECO:0000256" key="8">
    <source>
        <dbReference type="ARBA" id="ARBA00023136"/>
    </source>
</evidence>
<dbReference type="STRING" id="391038.Bphy_3073"/>
<evidence type="ECO:0000256" key="2">
    <source>
        <dbReference type="ARBA" id="ARBA00022448"/>
    </source>
</evidence>
<dbReference type="Gene3D" id="2.30.30.830">
    <property type="match status" value="1"/>
</dbReference>
<dbReference type="Pfam" id="PF11356">
    <property type="entry name" value="T2SSC"/>
    <property type="match status" value="1"/>
</dbReference>
<keyword evidence="11" id="KW-1185">Reference proteome</keyword>
<evidence type="ECO:0000256" key="1">
    <source>
        <dbReference type="ARBA" id="ARBA00004533"/>
    </source>
</evidence>
<keyword evidence="6" id="KW-0653">Protein transport</keyword>
<proteinExistence type="predicted"/>
<evidence type="ECO:0000256" key="4">
    <source>
        <dbReference type="ARBA" id="ARBA00022519"/>
    </source>
</evidence>
<dbReference type="GO" id="GO:0015031">
    <property type="term" value="P:protein transport"/>
    <property type="evidence" value="ECO:0007669"/>
    <property type="project" value="UniProtKB-KW"/>
</dbReference>
<evidence type="ECO:0000256" key="6">
    <source>
        <dbReference type="ARBA" id="ARBA00022927"/>
    </source>
</evidence>
<dbReference type="InterPro" id="IPR024961">
    <property type="entry name" value="T2SS_GspC_N"/>
</dbReference>
<accession>B2JJP3</accession>
<protein>
    <submittedName>
        <fullName evidence="10">Putative general secretory pathway protein C</fullName>
    </submittedName>
</protein>
<dbReference type="Proteomes" id="UP000001192">
    <property type="component" value="Chromosome 1"/>
</dbReference>
<keyword evidence="7" id="KW-1133">Transmembrane helix</keyword>
<reference evidence="11" key="1">
    <citation type="journal article" date="2014" name="Stand. Genomic Sci.">
        <title>Complete genome sequence of Burkholderia phymatum STM815(T), a broad host range and efficient nitrogen-fixing symbiont of Mimosa species.</title>
        <authorList>
            <person name="Moulin L."/>
            <person name="Klonowska A."/>
            <person name="Caroline B."/>
            <person name="Booth K."/>
            <person name="Vriezen J.A."/>
            <person name="Melkonian R."/>
            <person name="James E.K."/>
            <person name="Young J.P."/>
            <person name="Bena G."/>
            <person name="Hauser L."/>
            <person name="Land M."/>
            <person name="Kyrpides N."/>
            <person name="Bruce D."/>
            <person name="Chain P."/>
            <person name="Copeland A."/>
            <person name="Pitluck S."/>
            <person name="Woyke T."/>
            <person name="Lizotte-Waniewski M."/>
            <person name="Bristow J."/>
            <person name="Riley M."/>
        </authorList>
    </citation>
    <scope>NUCLEOTIDE SEQUENCE [LARGE SCALE GENOMIC DNA]</scope>
    <source>
        <strain evidence="11">DSM 17167 / CIP 108236 / LMG 21445 / STM815</strain>
    </source>
</reference>
<dbReference type="AlphaFoldDB" id="B2JJP3"/>
<evidence type="ECO:0000256" key="5">
    <source>
        <dbReference type="ARBA" id="ARBA00022692"/>
    </source>
</evidence>
<keyword evidence="8" id="KW-0472">Membrane</keyword>
<keyword evidence="4" id="KW-0997">Cell inner membrane</keyword>
<evidence type="ECO:0000256" key="3">
    <source>
        <dbReference type="ARBA" id="ARBA00022475"/>
    </source>
</evidence>
<dbReference type="GO" id="GO:0005886">
    <property type="term" value="C:plasma membrane"/>
    <property type="evidence" value="ECO:0007669"/>
    <property type="project" value="UniProtKB-SubCell"/>
</dbReference>
<keyword evidence="2" id="KW-0813">Transport</keyword>
<dbReference type="KEGG" id="bph:Bphy_3073"/>
<keyword evidence="5" id="KW-0812">Transmembrane</keyword>
<dbReference type="eggNOG" id="ENOG5032UKC">
    <property type="taxonomic scope" value="Bacteria"/>
</dbReference>
<name>B2JJP3_PARP8</name>